<organism evidence="2 3">
    <name type="scientific">Acorus gramineus</name>
    <name type="common">Dwarf sweet flag</name>
    <dbReference type="NCBI Taxonomy" id="55184"/>
    <lineage>
        <taxon>Eukaryota</taxon>
        <taxon>Viridiplantae</taxon>
        <taxon>Streptophyta</taxon>
        <taxon>Embryophyta</taxon>
        <taxon>Tracheophyta</taxon>
        <taxon>Spermatophyta</taxon>
        <taxon>Magnoliopsida</taxon>
        <taxon>Liliopsida</taxon>
        <taxon>Acoraceae</taxon>
        <taxon>Acorus</taxon>
    </lineage>
</organism>
<reference evidence="2" key="1">
    <citation type="journal article" date="2023" name="Nat. Commun.">
        <title>Diploid and tetraploid genomes of Acorus and the evolution of monocots.</title>
        <authorList>
            <person name="Ma L."/>
            <person name="Liu K.W."/>
            <person name="Li Z."/>
            <person name="Hsiao Y.Y."/>
            <person name="Qi Y."/>
            <person name="Fu T."/>
            <person name="Tang G.D."/>
            <person name="Zhang D."/>
            <person name="Sun W.H."/>
            <person name="Liu D.K."/>
            <person name="Li Y."/>
            <person name="Chen G.Z."/>
            <person name="Liu X.D."/>
            <person name="Liao X.Y."/>
            <person name="Jiang Y.T."/>
            <person name="Yu X."/>
            <person name="Hao Y."/>
            <person name="Huang J."/>
            <person name="Zhao X.W."/>
            <person name="Ke S."/>
            <person name="Chen Y.Y."/>
            <person name="Wu W.L."/>
            <person name="Hsu J.L."/>
            <person name="Lin Y.F."/>
            <person name="Huang M.D."/>
            <person name="Li C.Y."/>
            <person name="Huang L."/>
            <person name="Wang Z.W."/>
            <person name="Zhao X."/>
            <person name="Zhong W.Y."/>
            <person name="Peng D.H."/>
            <person name="Ahmad S."/>
            <person name="Lan S."/>
            <person name="Zhang J.S."/>
            <person name="Tsai W.C."/>
            <person name="Van de Peer Y."/>
            <person name="Liu Z.J."/>
        </authorList>
    </citation>
    <scope>NUCLEOTIDE SEQUENCE</scope>
    <source>
        <strain evidence="2">SCP</strain>
    </source>
</reference>
<proteinExistence type="predicted"/>
<dbReference type="EMBL" id="JAUJYN010000011">
    <property type="protein sequence ID" value="KAK1260614.1"/>
    <property type="molecule type" value="Genomic_DNA"/>
</dbReference>
<accession>A0AAV9A8W7</accession>
<feature type="compositionally biased region" description="Polar residues" evidence="1">
    <location>
        <begin position="14"/>
        <end position="24"/>
    </location>
</feature>
<sequence>MMRERESLGFRTPQHPSMGSNNWGGASPLLARNIPVESLDTKYLRFHAVRMRDDEIFPVDEDLPIPPPPSRPQSVPMTPRPGFLSKLTWGHNNNNNNNTKNKVLGSTRGRRRRWLPAWDFKNRWPQGW</sequence>
<evidence type="ECO:0000256" key="1">
    <source>
        <dbReference type="SAM" id="MobiDB-lite"/>
    </source>
</evidence>
<comment type="caution">
    <text evidence="2">The sequence shown here is derived from an EMBL/GenBank/DDBJ whole genome shotgun (WGS) entry which is preliminary data.</text>
</comment>
<evidence type="ECO:0000313" key="3">
    <source>
        <dbReference type="Proteomes" id="UP001179952"/>
    </source>
</evidence>
<evidence type="ECO:0000313" key="2">
    <source>
        <dbReference type="EMBL" id="KAK1260614.1"/>
    </source>
</evidence>
<reference evidence="2" key="2">
    <citation type="submission" date="2023-06" db="EMBL/GenBank/DDBJ databases">
        <authorList>
            <person name="Ma L."/>
            <person name="Liu K.-W."/>
            <person name="Li Z."/>
            <person name="Hsiao Y.-Y."/>
            <person name="Qi Y."/>
            <person name="Fu T."/>
            <person name="Tang G."/>
            <person name="Zhang D."/>
            <person name="Sun W.-H."/>
            <person name="Liu D.-K."/>
            <person name="Li Y."/>
            <person name="Chen G.-Z."/>
            <person name="Liu X.-D."/>
            <person name="Liao X.-Y."/>
            <person name="Jiang Y.-T."/>
            <person name="Yu X."/>
            <person name="Hao Y."/>
            <person name="Huang J."/>
            <person name="Zhao X.-W."/>
            <person name="Ke S."/>
            <person name="Chen Y.-Y."/>
            <person name="Wu W.-L."/>
            <person name="Hsu J.-L."/>
            <person name="Lin Y.-F."/>
            <person name="Huang M.-D."/>
            <person name="Li C.-Y."/>
            <person name="Huang L."/>
            <person name="Wang Z.-W."/>
            <person name="Zhao X."/>
            <person name="Zhong W.-Y."/>
            <person name="Peng D.-H."/>
            <person name="Ahmad S."/>
            <person name="Lan S."/>
            <person name="Zhang J.-S."/>
            <person name="Tsai W.-C."/>
            <person name="Van De Peer Y."/>
            <person name="Liu Z.-J."/>
        </authorList>
    </citation>
    <scope>NUCLEOTIDE SEQUENCE</scope>
    <source>
        <strain evidence="2">SCP</strain>
        <tissue evidence="2">Leaves</tissue>
    </source>
</reference>
<feature type="region of interest" description="Disordered" evidence="1">
    <location>
        <begin position="1"/>
        <end position="24"/>
    </location>
</feature>
<dbReference type="AlphaFoldDB" id="A0AAV9A8W7"/>
<keyword evidence="3" id="KW-1185">Reference proteome</keyword>
<protein>
    <submittedName>
        <fullName evidence="2">Uncharacterized protein</fullName>
    </submittedName>
</protein>
<gene>
    <name evidence="2" type="ORF">QJS04_geneDACA002085</name>
</gene>
<dbReference type="Proteomes" id="UP001179952">
    <property type="component" value="Unassembled WGS sequence"/>
</dbReference>
<name>A0AAV9A8W7_ACOGR</name>
<feature type="region of interest" description="Disordered" evidence="1">
    <location>
        <begin position="58"/>
        <end position="108"/>
    </location>
</feature>